<protein>
    <submittedName>
        <fullName evidence="1">Uncharacterized protein</fullName>
    </submittedName>
</protein>
<evidence type="ECO:0000313" key="1">
    <source>
        <dbReference type="EMBL" id="MFC4296006.1"/>
    </source>
</evidence>
<organism evidence="1 2">
    <name type="scientific">Novosphingobium tardum</name>
    <dbReference type="NCBI Taxonomy" id="1538021"/>
    <lineage>
        <taxon>Bacteria</taxon>
        <taxon>Pseudomonadati</taxon>
        <taxon>Pseudomonadota</taxon>
        <taxon>Alphaproteobacteria</taxon>
        <taxon>Sphingomonadales</taxon>
        <taxon>Sphingomonadaceae</taxon>
        <taxon>Novosphingobium</taxon>
    </lineage>
</organism>
<proteinExistence type="predicted"/>
<name>A0ABV8RUH2_9SPHN</name>
<dbReference type="RefSeq" id="WP_379539461.1">
    <property type="nucleotide sequence ID" value="NZ_JBHSDR010000006.1"/>
</dbReference>
<sequence>MYHPSFFRTKLGRAAVVSIAAMLAMNVVALNAQLHAIPTAYASGSPMVELA</sequence>
<gene>
    <name evidence="1" type="ORF">ACFO0A_13175</name>
</gene>
<dbReference type="EMBL" id="JBHSDR010000006">
    <property type="protein sequence ID" value="MFC4296006.1"/>
    <property type="molecule type" value="Genomic_DNA"/>
</dbReference>
<keyword evidence="2" id="KW-1185">Reference proteome</keyword>
<reference evidence="2" key="1">
    <citation type="journal article" date="2019" name="Int. J. Syst. Evol. Microbiol.">
        <title>The Global Catalogue of Microorganisms (GCM) 10K type strain sequencing project: providing services to taxonomists for standard genome sequencing and annotation.</title>
        <authorList>
            <consortium name="The Broad Institute Genomics Platform"/>
            <consortium name="The Broad Institute Genome Sequencing Center for Infectious Disease"/>
            <person name="Wu L."/>
            <person name="Ma J."/>
        </authorList>
    </citation>
    <scope>NUCLEOTIDE SEQUENCE [LARGE SCALE GENOMIC DNA]</scope>
    <source>
        <strain evidence="2">CGMCC 1.12989</strain>
    </source>
</reference>
<comment type="caution">
    <text evidence="1">The sequence shown here is derived from an EMBL/GenBank/DDBJ whole genome shotgun (WGS) entry which is preliminary data.</text>
</comment>
<dbReference type="Proteomes" id="UP001595828">
    <property type="component" value="Unassembled WGS sequence"/>
</dbReference>
<evidence type="ECO:0000313" key="2">
    <source>
        <dbReference type="Proteomes" id="UP001595828"/>
    </source>
</evidence>
<accession>A0ABV8RUH2</accession>